<evidence type="ECO:0000256" key="1">
    <source>
        <dbReference type="SAM" id="MobiDB-lite"/>
    </source>
</evidence>
<reference evidence="3 4" key="1">
    <citation type="submission" date="2019-02" db="EMBL/GenBank/DDBJ databases">
        <title>Deep-cultivation of Planctomycetes and their phenomic and genomic characterization uncovers novel biology.</title>
        <authorList>
            <person name="Wiegand S."/>
            <person name="Jogler M."/>
            <person name="Boedeker C."/>
            <person name="Pinto D."/>
            <person name="Vollmers J."/>
            <person name="Rivas-Marin E."/>
            <person name="Kohn T."/>
            <person name="Peeters S.H."/>
            <person name="Heuer A."/>
            <person name="Rast P."/>
            <person name="Oberbeckmann S."/>
            <person name="Bunk B."/>
            <person name="Jeske O."/>
            <person name="Meyerdierks A."/>
            <person name="Storesund J.E."/>
            <person name="Kallscheuer N."/>
            <person name="Luecker S."/>
            <person name="Lage O.M."/>
            <person name="Pohl T."/>
            <person name="Merkel B.J."/>
            <person name="Hornburger P."/>
            <person name="Mueller R.-W."/>
            <person name="Bruemmer F."/>
            <person name="Labrenz M."/>
            <person name="Spormann A.M."/>
            <person name="Op den Camp H."/>
            <person name="Overmann J."/>
            <person name="Amann R."/>
            <person name="Jetten M.S.M."/>
            <person name="Mascher T."/>
            <person name="Medema M.H."/>
            <person name="Devos D.P."/>
            <person name="Kaster A.-K."/>
            <person name="Ovreas L."/>
            <person name="Rohde M."/>
            <person name="Galperin M.Y."/>
            <person name="Jogler C."/>
        </authorList>
    </citation>
    <scope>NUCLEOTIDE SEQUENCE [LARGE SCALE GENOMIC DNA]</scope>
    <source>
        <strain evidence="3 4">Poly30</strain>
    </source>
</reference>
<dbReference type="AlphaFoldDB" id="A0A518ENE4"/>
<name>A0A518ENE4_9BACT</name>
<gene>
    <name evidence="3" type="ORF">Poly30_11040</name>
</gene>
<evidence type="ECO:0000259" key="2">
    <source>
        <dbReference type="Pfam" id="PF23981"/>
    </source>
</evidence>
<feature type="region of interest" description="Disordered" evidence="1">
    <location>
        <begin position="280"/>
        <end position="334"/>
    </location>
</feature>
<feature type="compositionally biased region" description="Low complexity" evidence="1">
    <location>
        <begin position="652"/>
        <end position="671"/>
    </location>
</feature>
<dbReference type="EMBL" id="CP036434">
    <property type="protein sequence ID" value="QDV05606.1"/>
    <property type="molecule type" value="Genomic_DNA"/>
</dbReference>
<accession>A0A518ENE4</accession>
<proteinExistence type="predicted"/>
<dbReference type="OrthoDB" id="6145642at2"/>
<dbReference type="Proteomes" id="UP000320390">
    <property type="component" value="Chromosome"/>
</dbReference>
<feature type="region of interest" description="Disordered" evidence="1">
    <location>
        <begin position="652"/>
        <end position="679"/>
    </location>
</feature>
<keyword evidence="4" id="KW-1185">Reference proteome</keyword>
<evidence type="ECO:0000313" key="4">
    <source>
        <dbReference type="Proteomes" id="UP000320390"/>
    </source>
</evidence>
<dbReference type="InterPro" id="IPR055729">
    <property type="entry name" value="DUF7305"/>
</dbReference>
<evidence type="ECO:0000313" key="3">
    <source>
        <dbReference type="EMBL" id="QDV05606.1"/>
    </source>
</evidence>
<sequence>MRRSRQGGFALVLSLILVTVVSGLCIGFVRLAVDTSRSQTGSVDQMRAFYLAEAGLAEAFHAVRMGRSGRIGSEASAASYGDGLIWVQSAQTPDDRVWLRATATVGGGRAVLGLIVEPDDPPLGFFADEDIVFEAPLLVDGFDSSERTYEAEVDAILASQPPVDPPVGDFFVVDPGSPHYEGQIAANYMAGVMGATELLAVLTDQMTYERYPILIGSMEWLLWPSPRNLEQVLSSSDYNEFLDTAVRMRQALDAGALTSVPGGVVPMTGGEMQVRTAVEPPAPDVETGTVSSDGVSSYSGSTGTTAAADTTDTSPSLDPSAAIRGSLTDTHTDRGGLIGSNGDIAFVGEAANSAIFGSVIPGVDGTVVGLAEGAVSGTTDPRAMAVHLKPVLVPPTVSTVDLDHAGLIPEVVAPGTTGIGTLRVAGGSEVIVRGPATLVIADLLLEGGSTLTLDTRDGAVEIYITGSLDMDPASFVETTGIVASEVSIMAGAVSALDAPPELALDAVSTFRGTVYAPESTVHIGPDFEIFGGVACKRLEIASGAKLHFDDETYNGVLAVPTQDSWRILELPPSTRRPPRNAIAGAAAAPGAGHPPLADAHGLDDVELSIRYTDTNGVAQSYAGPESAFDWDAVASVEAQERAATMAQVDFQTAPGAPSSATSAGEAAAEDGSGSGWGSAADREAMLQAVRDWLAAQDWSAITGG</sequence>
<dbReference type="Pfam" id="PF23981">
    <property type="entry name" value="DUF7305"/>
    <property type="match status" value="1"/>
</dbReference>
<dbReference type="RefSeq" id="WP_145195046.1">
    <property type="nucleotide sequence ID" value="NZ_CP036434.1"/>
</dbReference>
<feature type="domain" description="DUF7305" evidence="2">
    <location>
        <begin position="437"/>
        <end position="552"/>
    </location>
</feature>
<feature type="compositionally biased region" description="Low complexity" evidence="1">
    <location>
        <begin position="287"/>
        <end position="321"/>
    </location>
</feature>
<protein>
    <recommendedName>
        <fullName evidence="2">DUF7305 domain-containing protein</fullName>
    </recommendedName>
</protein>
<organism evidence="3 4">
    <name type="scientific">Saltatorellus ferox</name>
    <dbReference type="NCBI Taxonomy" id="2528018"/>
    <lineage>
        <taxon>Bacteria</taxon>
        <taxon>Pseudomonadati</taxon>
        <taxon>Planctomycetota</taxon>
        <taxon>Planctomycetia</taxon>
        <taxon>Planctomycetia incertae sedis</taxon>
        <taxon>Saltatorellus</taxon>
    </lineage>
</organism>